<proteinExistence type="predicted"/>
<dbReference type="RefSeq" id="XP_038726711.1">
    <property type="nucleotide sequence ID" value="XM_038882411.1"/>
</dbReference>
<dbReference type="GeneID" id="62155484"/>
<organism evidence="1 2">
    <name type="scientific">Botrytis byssoidea</name>
    <dbReference type="NCBI Taxonomy" id="139641"/>
    <lineage>
        <taxon>Eukaryota</taxon>
        <taxon>Fungi</taxon>
        <taxon>Dikarya</taxon>
        <taxon>Ascomycota</taxon>
        <taxon>Pezizomycotina</taxon>
        <taxon>Leotiomycetes</taxon>
        <taxon>Helotiales</taxon>
        <taxon>Sclerotiniaceae</taxon>
        <taxon>Botrytis</taxon>
    </lineage>
</organism>
<evidence type="ECO:0000313" key="2">
    <source>
        <dbReference type="Proteomes" id="UP000710849"/>
    </source>
</evidence>
<protein>
    <recommendedName>
        <fullName evidence="3">N-acetyltransferase domain-containing protein</fullName>
    </recommendedName>
</protein>
<dbReference type="Proteomes" id="UP000710849">
    <property type="component" value="Unassembled WGS sequence"/>
</dbReference>
<sequence>MSQHLPTNHAKQINTRSSNCSVGLVKQDIVREEQRIPRRAKGIFEIWRKIKGRGRGAHRAILVFLILRWCLKELDVGCSILLYEEKRMNKNEKRTHPNPAAQVILTLPSHRHLGIGNLIPSWVIRKVDELGLDCHVEGSRTGVALYTEHGFEKIRNEEGTPYKEEHSKSEEWKGFDEELVEVLTVMRRPCRKL</sequence>
<dbReference type="Gene3D" id="3.40.630.30">
    <property type="match status" value="1"/>
</dbReference>
<dbReference type="AlphaFoldDB" id="A0A9P5HRV8"/>
<reference evidence="1 2" key="1">
    <citation type="journal article" date="2020" name="Genome Biol. Evol.">
        <title>Comparative genomics of Sclerotiniaceae.</title>
        <authorList>
            <person name="Valero Jimenez C.A."/>
            <person name="Steentjes M."/>
            <person name="Scholten O.E."/>
            <person name="Van Kan J.A.L."/>
        </authorList>
    </citation>
    <scope>NUCLEOTIDE SEQUENCE [LARGE SCALE GENOMIC DNA]</scope>
    <source>
        <strain evidence="1 2">MUCL 94</strain>
    </source>
</reference>
<comment type="caution">
    <text evidence="1">The sequence shown here is derived from an EMBL/GenBank/DDBJ whole genome shotgun (WGS) entry which is preliminary data.</text>
</comment>
<dbReference type="EMBL" id="RCSW01000044">
    <property type="protein sequence ID" value="KAF7918126.1"/>
    <property type="molecule type" value="Genomic_DNA"/>
</dbReference>
<gene>
    <name evidence="1" type="ORF">EAE97_011897</name>
</gene>
<dbReference type="InterPro" id="IPR016181">
    <property type="entry name" value="Acyl_CoA_acyltransferase"/>
</dbReference>
<keyword evidence="2" id="KW-1185">Reference proteome</keyword>
<evidence type="ECO:0008006" key="3">
    <source>
        <dbReference type="Google" id="ProtNLM"/>
    </source>
</evidence>
<name>A0A9P5HRV8_9HELO</name>
<dbReference type="SUPFAM" id="SSF55729">
    <property type="entry name" value="Acyl-CoA N-acyltransferases (Nat)"/>
    <property type="match status" value="1"/>
</dbReference>
<evidence type="ECO:0000313" key="1">
    <source>
        <dbReference type="EMBL" id="KAF7918126.1"/>
    </source>
</evidence>
<accession>A0A9P5HRV8</accession>